<gene>
    <name evidence="1" type="ORF">D8674_034620</name>
</gene>
<dbReference type="EMBL" id="SMOL01000458">
    <property type="protein sequence ID" value="KAB2612304.1"/>
    <property type="molecule type" value="Genomic_DNA"/>
</dbReference>
<reference evidence="1 2" key="1">
    <citation type="submission" date="2019-09" db="EMBL/GenBank/DDBJ databases">
        <authorList>
            <person name="Ou C."/>
        </authorList>
    </citation>
    <scope>NUCLEOTIDE SEQUENCE [LARGE SCALE GENOMIC DNA]</scope>
    <source>
        <strain evidence="1">S2</strain>
        <tissue evidence="1">Leaf</tissue>
    </source>
</reference>
<name>A0A5N5GNI3_9ROSA</name>
<evidence type="ECO:0000313" key="1">
    <source>
        <dbReference type="EMBL" id="KAB2612304.1"/>
    </source>
</evidence>
<sequence>MKKVPTRSNGEYEKYEKDGMDIVGHPERYSQPEARKQVDHQCLAVDIAFEEGLSAISLFFCFIIAF</sequence>
<keyword evidence="2" id="KW-1185">Reference proteome</keyword>
<comment type="caution">
    <text evidence="1">The sequence shown here is derived from an EMBL/GenBank/DDBJ whole genome shotgun (WGS) entry which is preliminary data.</text>
</comment>
<dbReference type="AlphaFoldDB" id="A0A5N5GNI3"/>
<reference evidence="2" key="2">
    <citation type="submission" date="2019-10" db="EMBL/GenBank/DDBJ databases">
        <title>A de novo genome assembly of a pear dwarfing rootstock.</title>
        <authorList>
            <person name="Wang F."/>
            <person name="Wang J."/>
            <person name="Li S."/>
            <person name="Zhang Y."/>
            <person name="Fang M."/>
            <person name="Ma L."/>
            <person name="Zhao Y."/>
            <person name="Jiang S."/>
        </authorList>
    </citation>
    <scope>NUCLEOTIDE SEQUENCE [LARGE SCALE GENOMIC DNA]</scope>
</reference>
<organism evidence="1 2">
    <name type="scientific">Pyrus ussuriensis x Pyrus communis</name>
    <dbReference type="NCBI Taxonomy" id="2448454"/>
    <lineage>
        <taxon>Eukaryota</taxon>
        <taxon>Viridiplantae</taxon>
        <taxon>Streptophyta</taxon>
        <taxon>Embryophyta</taxon>
        <taxon>Tracheophyta</taxon>
        <taxon>Spermatophyta</taxon>
        <taxon>Magnoliopsida</taxon>
        <taxon>eudicotyledons</taxon>
        <taxon>Gunneridae</taxon>
        <taxon>Pentapetalae</taxon>
        <taxon>rosids</taxon>
        <taxon>fabids</taxon>
        <taxon>Rosales</taxon>
        <taxon>Rosaceae</taxon>
        <taxon>Amygdaloideae</taxon>
        <taxon>Maleae</taxon>
        <taxon>Pyrus</taxon>
    </lineage>
</organism>
<protein>
    <submittedName>
        <fullName evidence="1">Glycosylphosphatidylinositol anchor biosynthesis protein 11</fullName>
    </submittedName>
</protein>
<accession>A0A5N5GNI3</accession>
<dbReference type="Proteomes" id="UP000327157">
    <property type="component" value="Chromosome 9"/>
</dbReference>
<proteinExistence type="predicted"/>
<reference evidence="1 2" key="3">
    <citation type="submission" date="2019-11" db="EMBL/GenBank/DDBJ databases">
        <title>A de novo genome assembly of a pear dwarfing rootstock.</title>
        <authorList>
            <person name="Wang F."/>
            <person name="Wang J."/>
            <person name="Li S."/>
            <person name="Zhang Y."/>
            <person name="Fang M."/>
            <person name="Ma L."/>
            <person name="Zhao Y."/>
            <person name="Jiang S."/>
        </authorList>
    </citation>
    <scope>NUCLEOTIDE SEQUENCE [LARGE SCALE GENOMIC DNA]</scope>
    <source>
        <strain evidence="1">S2</strain>
        <tissue evidence="1">Leaf</tissue>
    </source>
</reference>
<evidence type="ECO:0000313" key="2">
    <source>
        <dbReference type="Proteomes" id="UP000327157"/>
    </source>
</evidence>